<dbReference type="Gene3D" id="3.40.50.1010">
    <property type="entry name" value="5'-nuclease"/>
    <property type="match status" value="1"/>
</dbReference>
<evidence type="ECO:0000259" key="7">
    <source>
        <dbReference type="SMART" id="SM00475"/>
    </source>
</evidence>
<dbReference type="Pfam" id="PF01367">
    <property type="entry name" value="5_3_exonuc"/>
    <property type="match status" value="1"/>
</dbReference>
<evidence type="ECO:0000256" key="2">
    <source>
        <dbReference type="ARBA" id="ARBA00022801"/>
    </source>
</evidence>
<evidence type="ECO:0000256" key="5">
    <source>
        <dbReference type="ARBA" id="ARBA00049957"/>
    </source>
</evidence>
<dbReference type="PANTHER" id="PTHR42646:SF2">
    <property type="entry name" value="5'-3' EXONUCLEASE FAMILY PROTEIN"/>
    <property type="match status" value="1"/>
</dbReference>
<evidence type="ECO:0000313" key="8">
    <source>
        <dbReference type="EMBL" id="SCL52108.1"/>
    </source>
</evidence>
<evidence type="ECO:0000256" key="6">
    <source>
        <dbReference type="ARBA" id="ARBA00050026"/>
    </source>
</evidence>
<organism evidence="8 9">
    <name type="scientific">Micromonospora chersina</name>
    <dbReference type="NCBI Taxonomy" id="47854"/>
    <lineage>
        <taxon>Bacteria</taxon>
        <taxon>Bacillati</taxon>
        <taxon>Actinomycetota</taxon>
        <taxon>Actinomycetes</taxon>
        <taxon>Micromonosporales</taxon>
        <taxon>Micromonosporaceae</taxon>
        <taxon>Micromonospora</taxon>
    </lineage>
</organism>
<dbReference type="AlphaFoldDB" id="A0A1C6UDS1"/>
<evidence type="ECO:0000256" key="4">
    <source>
        <dbReference type="ARBA" id="ARBA00023125"/>
    </source>
</evidence>
<dbReference type="InterPro" id="IPR002421">
    <property type="entry name" value="5-3_exonuclease"/>
</dbReference>
<dbReference type="InterPro" id="IPR029060">
    <property type="entry name" value="PIN-like_dom_sf"/>
</dbReference>
<keyword evidence="4" id="KW-0238">DNA-binding</keyword>
<dbReference type="Gene3D" id="1.10.150.20">
    <property type="entry name" value="5' to 3' exonuclease, C-terminal subdomain"/>
    <property type="match status" value="1"/>
</dbReference>
<dbReference type="CDD" id="cd09898">
    <property type="entry name" value="H3TH_53EXO"/>
    <property type="match status" value="1"/>
</dbReference>
<dbReference type="Proteomes" id="UP000198605">
    <property type="component" value="Unassembled WGS sequence"/>
</dbReference>
<keyword evidence="1" id="KW-0540">Nuclease</keyword>
<dbReference type="InterPro" id="IPR020046">
    <property type="entry name" value="5-3_exonucl_a-hlix_arch_N"/>
</dbReference>
<proteinExistence type="predicted"/>
<evidence type="ECO:0000256" key="1">
    <source>
        <dbReference type="ARBA" id="ARBA00022722"/>
    </source>
</evidence>
<dbReference type="CDD" id="cd09859">
    <property type="entry name" value="PIN_53EXO"/>
    <property type="match status" value="1"/>
</dbReference>
<dbReference type="SMART" id="SM00475">
    <property type="entry name" value="53EXOc"/>
    <property type="match status" value="1"/>
</dbReference>
<dbReference type="InterPro" id="IPR038969">
    <property type="entry name" value="FEN"/>
</dbReference>
<keyword evidence="2" id="KW-0378">Hydrolase</keyword>
<keyword evidence="3 8" id="KW-0269">Exonuclease</keyword>
<sequence>MDMMYMASISRGVPHLVGGLCQAVRVAHRPPILLIDSPSLYFRAYFGIPESAAKTDDGQPVNAVRGFLDMLAQLVRTRRPDRMVCALDHDWRPAWRVELLPSYKAHRVAPEGGEVVPDTLSPQVPMILEVLDALGIPAVGATGYEADDVLGTLSVTQPGPAEVVSGDRDLFQLVDDDRQVRLLYVGRGVAKLDDCDDAAVRARYGVPADRYADFAALRGDPSDGLPGVPGVGEKTAARLIERYGGLDGILAALDDGETGFAPGLRSKLAAARDYLAVAPKVVRVALDVPLPKLDTALPAAPADPDRLLELAQRWNLAGSCRRLVDALATPRP</sequence>
<evidence type="ECO:0000313" key="9">
    <source>
        <dbReference type="Proteomes" id="UP000198605"/>
    </source>
</evidence>
<dbReference type="STRING" id="47854.GA0070603_1331"/>
<dbReference type="GO" id="GO:0008409">
    <property type="term" value="F:5'-3' exonuclease activity"/>
    <property type="evidence" value="ECO:0007669"/>
    <property type="project" value="InterPro"/>
</dbReference>
<dbReference type="Pfam" id="PF02739">
    <property type="entry name" value="5_3_exonuc_N"/>
    <property type="match status" value="1"/>
</dbReference>
<gene>
    <name evidence="8" type="ORF">GA0070603_1331</name>
</gene>
<dbReference type="SUPFAM" id="SSF47807">
    <property type="entry name" value="5' to 3' exonuclease, C-terminal subdomain"/>
    <property type="match status" value="1"/>
</dbReference>
<protein>
    <recommendedName>
        <fullName evidence="6">5'-3' exonuclease</fullName>
    </recommendedName>
</protein>
<dbReference type="InterPro" id="IPR036279">
    <property type="entry name" value="5-3_exonuclease_C_sf"/>
</dbReference>
<feature type="domain" description="5'-3' exonuclease" evidence="7">
    <location>
        <begin position="28"/>
        <end position="298"/>
    </location>
</feature>
<dbReference type="GO" id="GO:0003677">
    <property type="term" value="F:DNA binding"/>
    <property type="evidence" value="ECO:0007669"/>
    <property type="project" value="UniProtKB-KW"/>
</dbReference>
<dbReference type="EMBL" id="FMIB01000002">
    <property type="protein sequence ID" value="SCL52108.1"/>
    <property type="molecule type" value="Genomic_DNA"/>
</dbReference>
<keyword evidence="9" id="KW-1185">Reference proteome</keyword>
<dbReference type="PANTHER" id="PTHR42646">
    <property type="entry name" value="FLAP ENDONUCLEASE XNI"/>
    <property type="match status" value="1"/>
</dbReference>
<dbReference type="GO" id="GO:0033567">
    <property type="term" value="P:DNA replication, Okazaki fragment processing"/>
    <property type="evidence" value="ECO:0007669"/>
    <property type="project" value="InterPro"/>
</dbReference>
<dbReference type="SMART" id="SM00279">
    <property type="entry name" value="HhH2"/>
    <property type="match status" value="1"/>
</dbReference>
<dbReference type="GO" id="GO:0017108">
    <property type="term" value="F:5'-flap endonuclease activity"/>
    <property type="evidence" value="ECO:0007669"/>
    <property type="project" value="InterPro"/>
</dbReference>
<comment type="function">
    <text evidence="5">5'-3' exonuclease acting preferentially on double-stranded DNA.</text>
</comment>
<reference evidence="9" key="1">
    <citation type="submission" date="2016-06" db="EMBL/GenBank/DDBJ databases">
        <authorList>
            <person name="Varghese N."/>
            <person name="Submissions Spin"/>
        </authorList>
    </citation>
    <scope>NUCLEOTIDE SEQUENCE [LARGE SCALE GENOMIC DNA]</scope>
    <source>
        <strain evidence="9">DSM 44151</strain>
    </source>
</reference>
<accession>A0A1C6UDS1</accession>
<name>A0A1C6UDS1_9ACTN</name>
<dbReference type="SUPFAM" id="SSF88723">
    <property type="entry name" value="PIN domain-like"/>
    <property type="match status" value="1"/>
</dbReference>
<dbReference type="InterPro" id="IPR008918">
    <property type="entry name" value="HhH2"/>
</dbReference>
<evidence type="ECO:0000256" key="3">
    <source>
        <dbReference type="ARBA" id="ARBA00022839"/>
    </source>
</evidence>
<dbReference type="InterPro" id="IPR020045">
    <property type="entry name" value="DNA_polI_H3TH"/>
</dbReference>